<dbReference type="MGI" id="MGI:2448489">
    <property type="gene designation" value="Slc35e3"/>
</dbReference>
<reference evidence="1" key="3">
    <citation type="journal article" date="2000" name="Genome Res.">
        <title>RIKEN integrated sequence analysis (RISA) system--384-format sequencing pipeline with 384 multicapillary sequencer.</title>
        <authorList>
            <person name="Shibata K."/>
            <person name="Itoh M."/>
            <person name="Aizawa K."/>
            <person name="Nagaoka S."/>
            <person name="Sasaki N."/>
            <person name="Carninci P."/>
            <person name="Konno H."/>
            <person name="Akiyama J."/>
            <person name="Nishi K."/>
            <person name="Kitsunai T."/>
            <person name="Tashiro H."/>
            <person name="Itoh M."/>
            <person name="Sumi N."/>
            <person name="Ishii Y."/>
            <person name="Nakamura S."/>
            <person name="Hazama M."/>
            <person name="Nishine T."/>
            <person name="Harada A."/>
            <person name="Yamamoto R."/>
            <person name="Matsumoto H."/>
            <person name="Sakaguchi S."/>
            <person name="Ikegami T."/>
            <person name="Kashiwagi K."/>
            <person name="Fujiwake S."/>
            <person name="Inoue K."/>
            <person name="Togawa Y."/>
            <person name="Izawa M."/>
            <person name="Ohara E."/>
            <person name="Watahiki M."/>
            <person name="Yoneda Y."/>
            <person name="Ishikawa T."/>
            <person name="Ozawa K."/>
            <person name="Tanaka T."/>
            <person name="Matsuura S."/>
            <person name="Kawai J."/>
            <person name="Okazaki Y."/>
            <person name="Muramatsu M."/>
            <person name="Inoue Y."/>
            <person name="Kira A."/>
            <person name="Hayashizaki Y."/>
        </authorList>
    </citation>
    <scope>NUCLEOTIDE SEQUENCE</scope>
    <source>
        <strain evidence="1">C57BL/6J</strain>
        <tissue evidence="1">Diencephalon</tissue>
    </source>
</reference>
<reference evidence="1" key="1">
    <citation type="journal article" date="1999" name="Methods Enzymol.">
        <title>High-efficiency full-length cDNA cloning.</title>
        <authorList>
            <person name="Carninci P."/>
            <person name="Hayashizaki Y."/>
        </authorList>
    </citation>
    <scope>NUCLEOTIDE SEQUENCE</scope>
    <source>
        <strain evidence="1">C57BL/6J</strain>
        <tissue evidence="1">Diencephalon</tissue>
    </source>
</reference>
<dbReference type="AlphaFoldDB" id="Q9D252"/>
<evidence type="ECO:0000313" key="1">
    <source>
        <dbReference type="EMBL" id="BAB32088.1"/>
    </source>
</evidence>
<reference evidence="1" key="5">
    <citation type="journal article" date="2001" name="Nature">
        <title>Functional annotation of a full-length mouse cDNA collection.</title>
        <authorList>
            <consortium name="The RIKEN Genome Exploration Research Group Phase II Team and the FANTOM Consortium"/>
        </authorList>
    </citation>
    <scope>NUCLEOTIDE SEQUENCE</scope>
    <source>
        <strain evidence="1">C57BL/6J</strain>
        <tissue evidence="1">Diencephalon</tissue>
    </source>
</reference>
<name>Q9D252_MOUSE</name>
<organism evidence="1">
    <name type="scientific">Mus musculus</name>
    <name type="common">Mouse</name>
    <dbReference type="NCBI Taxonomy" id="10090"/>
    <lineage>
        <taxon>Eukaryota</taxon>
        <taxon>Metazoa</taxon>
        <taxon>Chordata</taxon>
        <taxon>Craniata</taxon>
        <taxon>Vertebrata</taxon>
        <taxon>Euteleostomi</taxon>
        <taxon>Mammalia</taxon>
        <taxon>Eutheria</taxon>
        <taxon>Euarchontoglires</taxon>
        <taxon>Glires</taxon>
        <taxon>Rodentia</taxon>
        <taxon>Myomorpha</taxon>
        <taxon>Muroidea</taxon>
        <taxon>Muridae</taxon>
        <taxon>Murinae</taxon>
        <taxon>Mus</taxon>
        <taxon>Mus</taxon>
    </lineage>
</organism>
<gene>
    <name evidence="2" type="primary">Slc35e3</name>
</gene>
<accession>Q9D252</accession>
<reference evidence="1" key="2">
    <citation type="journal article" date="2000" name="Genome Res.">
        <title>Normalization and subtraction of cap-trapper-selected cDNAs to prepare full-length cDNA libraries for rapid discovery of new genes.</title>
        <authorList>
            <person name="Carninci P."/>
            <person name="Shibata Y."/>
            <person name="Hayatsu N."/>
            <person name="Sugahara Y."/>
            <person name="Shibata K."/>
            <person name="Itoh M."/>
            <person name="Konno H."/>
            <person name="Okazaki Y."/>
            <person name="Muramatsu M."/>
            <person name="Hayashizaki Y."/>
        </authorList>
    </citation>
    <scope>NUCLEOTIDE SEQUENCE</scope>
    <source>
        <strain evidence="1">C57BL/6J</strain>
        <tissue evidence="1">Diencephalon</tissue>
    </source>
</reference>
<reference evidence="1" key="6">
    <citation type="journal article" date="2002" name="Nature">
        <title>Analysis of the mouse transcriptome based on functional annotation of 60,770 full-length cDNAs.</title>
        <authorList>
            <consortium name="The FANTOM Consortium and the RIKEN Genome Exploration Research Group Phase I and II Team"/>
        </authorList>
    </citation>
    <scope>NUCLEOTIDE SEQUENCE</scope>
    <source>
        <strain evidence="1">C57BL/6J</strain>
        <tissue evidence="1">Diencephalon</tissue>
    </source>
</reference>
<reference evidence="1" key="7">
    <citation type="journal article" date="2005" name="Science">
        <title>The Transcriptional Landscape of the Mammalian Genome.</title>
        <authorList>
            <consortium name="The FANTOM Consortium"/>
            <consortium name="Riken Genome Exploration Research Group and Genome Science Group (Genome Network Project Core Group)"/>
        </authorList>
    </citation>
    <scope>NUCLEOTIDE SEQUENCE</scope>
    <source>
        <strain evidence="1">C57BL/6J</strain>
        <tissue evidence="1">Diencephalon</tissue>
    </source>
</reference>
<evidence type="ECO:0000313" key="2">
    <source>
        <dbReference type="MGI" id="MGI:2448489"/>
    </source>
</evidence>
<sequence length="109" mass="12428">MALSAVYQSMCFRGSLFKYCPQFTELCYYAKNCRTCRLHHHGPLESCSRNIFCVCLMFNSFPEANGKSSSTESLRFLCIRNNGVDLYCVQILAVDKPWGPELICTAYKS</sequence>
<proteinExistence type="evidence at transcript level"/>
<protein>
    <submittedName>
        <fullName evidence="1">Uncharacterized protein</fullName>
    </submittedName>
</protein>
<reference evidence="1" key="4">
    <citation type="submission" date="2000-08" db="EMBL/GenBank/DDBJ databases">
        <authorList>
            <person name="Adachi J."/>
            <person name="Aizawa K."/>
            <person name="Akahira S."/>
            <person name="Akimura T."/>
            <person name="Arai A."/>
            <person name="Aono H."/>
            <person name="Arakawa T."/>
            <person name="Bono H."/>
            <person name="Carninci P."/>
            <person name="Fukuda S."/>
            <person name="Fukunishi Y."/>
            <person name="Furuno M."/>
            <person name="Hanagaki T."/>
            <person name="Hara A."/>
            <person name="Hayatsu N."/>
            <person name="Hiramoto K."/>
            <person name="Hiraoka T."/>
            <person name="Hori F."/>
            <person name="Imotani K."/>
            <person name="Ishii Y."/>
            <person name="Itoh M."/>
            <person name="Izawa M."/>
            <person name="Kasukawa T."/>
            <person name="Kato H."/>
            <person name="Kawai J."/>
            <person name="Kojima Y."/>
            <person name="Konno H."/>
            <person name="Kouda M."/>
            <person name="Koya S."/>
            <person name="Kurihara C."/>
            <person name="Matsuyama T."/>
            <person name="Miyazaki A."/>
            <person name="Nishi K."/>
            <person name="Nomura K."/>
            <person name="Numazaki R."/>
            <person name="Ohno M."/>
            <person name="Okazaki Y."/>
            <person name="Okido T."/>
            <person name="Owa C."/>
            <person name="Saito H."/>
            <person name="Saito R."/>
            <person name="Sakai C."/>
            <person name="Sakai K."/>
            <person name="Sano H."/>
            <person name="Sasaki D."/>
            <person name="Shibata K."/>
            <person name="Shibata Y."/>
            <person name="Shinagawa A."/>
            <person name="Shiraki T."/>
            <person name="Sogabe Y."/>
            <person name="Suzuki H."/>
            <person name="Tagami M."/>
            <person name="Tagawa A."/>
            <person name="Takahashi F."/>
            <person name="Tanaka T."/>
            <person name="Tejima Y."/>
            <person name="Toya T."/>
            <person name="Yamamura T."/>
            <person name="Yasunishi A."/>
            <person name="Yoshida K."/>
            <person name="Yoshino M."/>
            <person name="Muramatsu M."/>
            <person name="Hayashizaki Y."/>
        </authorList>
    </citation>
    <scope>NUCLEOTIDE SEQUENCE</scope>
    <source>
        <strain evidence="1">C57BL/6J</strain>
        <tissue evidence="1">Diencephalon</tissue>
    </source>
</reference>
<dbReference type="EMBL" id="AK020379">
    <property type="protein sequence ID" value="BAB32088.1"/>
    <property type="molecule type" value="mRNA"/>
</dbReference>
<dbReference type="AGR" id="MGI:2448489"/>
<reference evidence="1" key="8">
    <citation type="journal article" date="2005" name="Science">
        <title>Antisense Transcription in the Mammalian Transcriptome.</title>
        <authorList>
            <consortium name="RIKEN Genome Exploration Research Group and Genome Science Group (Genome Network Project Core Group) and the FANTOM Consortium"/>
        </authorList>
    </citation>
    <scope>NUCLEOTIDE SEQUENCE</scope>
    <source>
        <strain evidence="1">C57BL/6J</strain>
        <tissue evidence="1">Diencephalon</tissue>
    </source>
</reference>